<dbReference type="SUPFAM" id="SSF52335">
    <property type="entry name" value="Methylglyoxal synthase-like"/>
    <property type="match status" value="1"/>
</dbReference>
<keyword evidence="4 10" id="KW-0808">Transferase</keyword>
<reference evidence="12" key="1">
    <citation type="submission" date="2021-01" db="EMBL/GenBank/DDBJ databases">
        <title>Modified the classification status of verrucomicrobia.</title>
        <authorList>
            <person name="Feng X."/>
        </authorList>
    </citation>
    <scope>NUCLEOTIDE SEQUENCE</scope>
    <source>
        <strain evidence="12">KCTC 12986</strain>
    </source>
</reference>
<evidence type="ECO:0000256" key="8">
    <source>
        <dbReference type="ARBA" id="ARBA00050488"/>
    </source>
</evidence>
<comment type="domain">
    <text evidence="10">The IMP cyclohydrolase activity resides in the N-terminal region.</text>
</comment>
<evidence type="ECO:0000256" key="7">
    <source>
        <dbReference type="ARBA" id="ARBA00023268"/>
    </source>
</evidence>
<keyword evidence="7 10" id="KW-0511">Multifunctional enzyme</keyword>
<sequence>MQRALLSVSDKTGLVVFARRLAEDFGVELLSTGGTASALREAGLEVTEVSDYTGEPELFEGRLKTLHPMIHGGLLQRRDSSEHQAQAKKHNIPPIDLVVVNLYPFEETVAKEGVTLEEAIEKIDIGGPSMLRSAAKNYAAVTVVTDPTDYNRVLEEMAEVEKLGEEVTKKGETSLRLREELALKVFRRTNEYDAAIANYLGQCDEGTAGSFAVCEPLEQELRYGDNPHQAARLYGNFSDYFSQLQGKELSYTNILDIEAAADMILDFKRPTVGILKHTNPCGIGQDDDDLRVAWGKAFETDRQAPFGGVIVCNRPIDEGLARVISEIFTDVIIAPDYLPEARAILQKKKNLRLMHMNEPAYREEKKKQVVRSCPGGLMVMDRDWEVKGLDNLEGKVVSKRPPTQEELIAMRFGWRVVKHVKSNAIVFAGSDRTLGIGAGQMSRVDSSRIAVWKAEQAGLSLEGSVIASDAMFPFADGLDAAIEAGATACIQPGGSIRDEEVIAAADEAGLAMVFTGHRHFRH</sequence>
<evidence type="ECO:0000256" key="10">
    <source>
        <dbReference type="HAMAP-Rule" id="MF_00139"/>
    </source>
</evidence>
<dbReference type="EC" id="3.5.4.10" evidence="10"/>
<dbReference type="GO" id="GO:0006189">
    <property type="term" value="P:'de novo' IMP biosynthetic process"/>
    <property type="evidence" value="ECO:0007669"/>
    <property type="project" value="UniProtKB-UniRule"/>
</dbReference>
<evidence type="ECO:0000256" key="1">
    <source>
        <dbReference type="ARBA" id="ARBA00004844"/>
    </source>
</evidence>
<dbReference type="SMART" id="SM00798">
    <property type="entry name" value="AICARFT_IMPCHas"/>
    <property type="match status" value="1"/>
</dbReference>
<dbReference type="InterPro" id="IPR024051">
    <property type="entry name" value="AICAR_Tfase_dup_dom_sf"/>
</dbReference>
<evidence type="ECO:0000313" key="12">
    <source>
        <dbReference type="EMBL" id="MBK1834765.1"/>
    </source>
</evidence>
<evidence type="ECO:0000256" key="5">
    <source>
        <dbReference type="ARBA" id="ARBA00022755"/>
    </source>
</evidence>
<dbReference type="GO" id="GO:0004643">
    <property type="term" value="F:phosphoribosylaminoimidazolecarboxamide formyltransferase activity"/>
    <property type="evidence" value="ECO:0007669"/>
    <property type="project" value="UniProtKB-UniRule"/>
</dbReference>
<dbReference type="SMART" id="SM00851">
    <property type="entry name" value="MGS"/>
    <property type="match status" value="1"/>
</dbReference>
<evidence type="ECO:0000256" key="4">
    <source>
        <dbReference type="ARBA" id="ARBA00022679"/>
    </source>
</evidence>
<dbReference type="PIRSF" id="PIRSF000414">
    <property type="entry name" value="AICARFT_IMPCHas"/>
    <property type="match status" value="1"/>
</dbReference>
<comment type="caution">
    <text evidence="12">The sequence shown here is derived from an EMBL/GenBank/DDBJ whole genome shotgun (WGS) entry which is preliminary data.</text>
</comment>
<dbReference type="GO" id="GO:0005829">
    <property type="term" value="C:cytosol"/>
    <property type="evidence" value="ECO:0007669"/>
    <property type="project" value="TreeGrafter"/>
</dbReference>
<dbReference type="GO" id="GO:0003937">
    <property type="term" value="F:IMP cyclohydrolase activity"/>
    <property type="evidence" value="ECO:0007669"/>
    <property type="project" value="UniProtKB-UniRule"/>
</dbReference>
<name>A0A934RV68_9BACT</name>
<dbReference type="FunFam" id="3.40.140.20:FF:000001">
    <property type="entry name" value="Bifunctional purine biosynthesis protein PurH"/>
    <property type="match status" value="1"/>
</dbReference>
<dbReference type="Gene3D" id="3.40.140.20">
    <property type="match status" value="2"/>
</dbReference>
<dbReference type="CDD" id="cd01421">
    <property type="entry name" value="IMPCH"/>
    <property type="match status" value="1"/>
</dbReference>
<evidence type="ECO:0000256" key="2">
    <source>
        <dbReference type="ARBA" id="ARBA00004954"/>
    </source>
</evidence>
<dbReference type="SUPFAM" id="SSF53927">
    <property type="entry name" value="Cytidine deaminase-like"/>
    <property type="match status" value="1"/>
</dbReference>
<evidence type="ECO:0000256" key="6">
    <source>
        <dbReference type="ARBA" id="ARBA00022801"/>
    </source>
</evidence>
<evidence type="ECO:0000259" key="11">
    <source>
        <dbReference type="PROSITE" id="PS51855"/>
    </source>
</evidence>
<feature type="domain" description="MGS-like" evidence="11">
    <location>
        <begin position="1"/>
        <end position="145"/>
    </location>
</feature>
<dbReference type="FunFam" id="3.40.50.1380:FF:000001">
    <property type="entry name" value="Bifunctional purine biosynthesis protein PurH"/>
    <property type="match status" value="1"/>
</dbReference>
<dbReference type="Pfam" id="PF02142">
    <property type="entry name" value="MGS"/>
    <property type="match status" value="1"/>
</dbReference>
<accession>A0A934RV68</accession>
<comment type="catalytic activity">
    <reaction evidence="9 10">
        <text>IMP + H2O = 5-formamido-1-(5-phospho-D-ribosyl)imidazole-4-carboxamide</text>
        <dbReference type="Rhea" id="RHEA:18445"/>
        <dbReference type="ChEBI" id="CHEBI:15377"/>
        <dbReference type="ChEBI" id="CHEBI:58053"/>
        <dbReference type="ChEBI" id="CHEBI:58467"/>
        <dbReference type="EC" id="3.5.4.10"/>
    </reaction>
</comment>
<dbReference type="NCBIfam" id="TIGR00355">
    <property type="entry name" value="purH"/>
    <property type="match status" value="1"/>
</dbReference>
<protein>
    <recommendedName>
        <fullName evidence="10">Bifunctional purine biosynthesis protein PurH</fullName>
    </recommendedName>
    <domain>
        <recommendedName>
            <fullName evidence="10">Phosphoribosylaminoimidazolecarboxamide formyltransferase</fullName>
            <ecNumber evidence="10">2.1.2.3</ecNumber>
        </recommendedName>
        <alternativeName>
            <fullName evidence="10">AICAR transformylase</fullName>
        </alternativeName>
    </domain>
    <domain>
        <recommendedName>
            <fullName evidence="10">IMP cyclohydrolase</fullName>
            <ecNumber evidence="10">3.5.4.10</ecNumber>
        </recommendedName>
        <alternativeName>
            <fullName evidence="10">ATIC</fullName>
        </alternativeName>
        <alternativeName>
            <fullName evidence="10">IMP synthase</fullName>
        </alternativeName>
        <alternativeName>
            <fullName evidence="10">Inosinicase</fullName>
        </alternativeName>
    </domain>
</protein>
<dbReference type="PANTHER" id="PTHR11692">
    <property type="entry name" value="BIFUNCTIONAL PURINE BIOSYNTHESIS PROTEIN PURH"/>
    <property type="match status" value="1"/>
</dbReference>
<dbReference type="NCBIfam" id="NF002049">
    <property type="entry name" value="PRK00881.1"/>
    <property type="match status" value="1"/>
</dbReference>
<dbReference type="InterPro" id="IPR011607">
    <property type="entry name" value="MGS-like_dom"/>
</dbReference>
<dbReference type="Gene3D" id="3.40.50.1380">
    <property type="entry name" value="Methylglyoxal synthase-like domain"/>
    <property type="match status" value="1"/>
</dbReference>
<dbReference type="InterPro" id="IPR036914">
    <property type="entry name" value="MGS-like_dom_sf"/>
</dbReference>
<dbReference type="PANTHER" id="PTHR11692:SF0">
    <property type="entry name" value="BIFUNCTIONAL PURINE BIOSYNTHESIS PROTEIN ATIC"/>
    <property type="match status" value="1"/>
</dbReference>
<keyword evidence="5 10" id="KW-0658">Purine biosynthesis</keyword>
<proteinExistence type="inferred from homology"/>
<keyword evidence="13" id="KW-1185">Reference proteome</keyword>
<dbReference type="HAMAP" id="MF_00139">
    <property type="entry name" value="PurH"/>
    <property type="match status" value="1"/>
</dbReference>
<dbReference type="AlphaFoldDB" id="A0A934RV68"/>
<dbReference type="InterPro" id="IPR016193">
    <property type="entry name" value="Cytidine_deaminase-like"/>
</dbReference>
<comment type="pathway">
    <text evidence="1 10">Purine metabolism; IMP biosynthesis via de novo pathway; IMP from 5-formamido-1-(5-phospho-D-ribosyl)imidazole-4-carboxamide: step 1/1.</text>
</comment>
<comment type="pathway">
    <text evidence="2 10">Purine metabolism; IMP biosynthesis via de novo pathway; 5-formamido-1-(5-phospho-D-ribosyl)imidazole-4-carboxamide from 5-amino-1-(5-phospho-D-ribosyl)imidazole-4-carboxamide (10-formyl THF route): step 1/1.</text>
</comment>
<evidence type="ECO:0000256" key="3">
    <source>
        <dbReference type="ARBA" id="ARBA00007667"/>
    </source>
</evidence>
<evidence type="ECO:0000256" key="9">
    <source>
        <dbReference type="ARBA" id="ARBA00050687"/>
    </source>
</evidence>
<dbReference type="EMBL" id="JAENIO010000031">
    <property type="protein sequence ID" value="MBK1834765.1"/>
    <property type="molecule type" value="Genomic_DNA"/>
</dbReference>
<dbReference type="InterPro" id="IPR002695">
    <property type="entry name" value="PurH-like"/>
</dbReference>
<dbReference type="EC" id="2.1.2.3" evidence="10"/>
<organism evidence="12 13">
    <name type="scientific">Roseibacillus ishigakijimensis</name>
    <dbReference type="NCBI Taxonomy" id="454146"/>
    <lineage>
        <taxon>Bacteria</taxon>
        <taxon>Pseudomonadati</taxon>
        <taxon>Verrucomicrobiota</taxon>
        <taxon>Verrucomicrobiia</taxon>
        <taxon>Verrucomicrobiales</taxon>
        <taxon>Verrucomicrobiaceae</taxon>
        <taxon>Roseibacillus</taxon>
    </lineage>
</organism>
<evidence type="ECO:0000313" key="13">
    <source>
        <dbReference type="Proteomes" id="UP000604083"/>
    </source>
</evidence>
<dbReference type="Pfam" id="PF01808">
    <property type="entry name" value="AICARFT_IMPCHas"/>
    <property type="match status" value="1"/>
</dbReference>
<comment type="similarity">
    <text evidence="3 10">Belongs to the PurH family.</text>
</comment>
<dbReference type="PROSITE" id="PS51855">
    <property type="entry name" value="MGS"/>
    <property type="match status" value="1"/>
</dbReference>
<comment type="catalytic activity">
    <reaction evidence="8 10">
        <text>(6R)-10-formyltetrahydrofolate + 5-amino-1-(5-phospho-beta-D-ribosyl)imidazole-4-carboxamide = 5-formamido-1-(5-phospho-D-ribosyl)imidazole-4-carboxamide + (6S)-5,6,7,8-tetrahydrofolate</text>
        <dbReference type="Rhea" id="RHEA:22192"/>
        <dbReference type="ChEBI" id="CHEBI:57453"/>
        <dbReference type="ChEBI" id="CHEBI:58467"/>
        <dbReference type="ChEBI" id="CHEBI:58475"/>
        <dbReference type="ChEBI" id="CHEBI:195366"/>
        <dbReference type="EC" id="2.1.2.3"/>
    </reaction>
</comment>
<keyword evidence="6 10" id="KW-0378">Hydrolase</keyword>
<gene>
    <name evidence="10 12" type="primary">purH</name>
    <name evidence="12" type="ORF">JIN78_11895</name>
</gene>
<dbReference type="Proteomes" id="UP000604083">
    <property type="component" value="Unassembled WGS sequence"/>
</dbReference>